<evidence type="ECO:0000256" key="1">
    <source>
        <dbReference type="SAM" id="Coils"/>
    </source>
</evidence>
<dbReference type="Proteomes" id="UP001501842">
    <property type="component" value="Unassembled WGS sequence"/>
</dbReference>
<feature type="coiled-coil region" evidence="1">
    <location>
        <begin position="1"/>
        <end position="30"/>
    </location>
</feature>
<keyword evidence="1" id="KW-0175">Coiled coil</keyword>
<comment type="caution">
    <text evidence="2">The sequence shown here is derived from an EMBL/GenBank/DDBJ whole genome shotgun (WGS) entry which is preliminary data.</text>
</comment>
<proteinExistence type="predicted"/>
<dbReference type="EMBL" id="BAAATZ010000019">
    <property type="protein sequence ID" value="GAA2731048.1"/>
    <property type="molecule type" value="Genomic_DNA"/>
</dbReference>
<gene>
    <name evidence="2" type="ORF">GCM10010439_45560</name>
</gene>
<evidence type="ECO:0000313" key="2">
    <source>
        <dbReference type="EMBL" id="GAA2731048.1"/>
    </source>
</evidence>
<keyword evidence="3" id="KW-1185">Reference proteome</keyword>
<protein>
    <submittedName>
        <fullName evidence="2">Uncharacterized protein</fullName>
    </submittedName>
</protein>
<name>A0ABP6GUM4_9ACTN</name>
<organism evidence="2 3">
    <name type="scientific">Actinocorallia aurantiaca</name>
    <dbReference type="NCBI Taxonomy" id="46204"/>
    <lineage>
        <taxon>Bacteria</taxon>
        <taxon>Bacillati</taxon>
        <taxon>Actinomycetota</taxon>
        <taxon>Actinomycetes</taxon>
        <taxon>Streptosporangiales</taxon>
        <taxon>Thermomonosporaceae</taxon>
        <taxon>Actinocorallia</taxon>
    </lineage>
</organism>
<sequence>MEAAEAEARAELANARHLQLKAEFEAAQNELFDACAAAVRAGSTPERLAEKVGLTAALIREKLQERGA</sequence>
<reference evidence="3" key="1">
    <citation type="journal article" date="2019" name="Int. J. Syst. Evol. Microbiol.">
        <title>The Global Catalogue of Microorganisms (GCM) 10K type strain sequencing project: providing services to taxonomists for standard genome sequencing and annotation.</title>
        <authorList>
            <consortium name="The Broad Institute Genomics Platform"/>
            <consortium name="The Broad Institute Genome Sequencing Center for Infectious Disease"/>
            <person name="Wu L."/>
            <person name="Ma J."/>
        </authorList>
    </citation>
    <scope>NUCLEOTIDE SEQUENCE [LARGE SCALE GENOMIC DNA]</scope>
    <source>
        <strain evidence="3">JCM 8201</strain>
    </source>
</reference>
<accession>A0ABP6GUM4</accession>
<evidence type="ECO:0000313" key="3">
    <source>
        <dbReference type="Proteomes" id="UP001501842"/>
    </source>
</evidence>
<dbReference type="RefSeq" id="WP_344452666.1">
    <property type="nucleotide sequence ID" value="NZ_BAAATZ010000019.1"/>
</dbReference>